<accession>A0A5C6BI99</accession>
<dbReference type="PANTHER" id="PTHR24220">
    <property type="entry name" value="IMPORT ATP-BINDING PROTEIN"/>
    <property type="match status" value="1"/>
</dbReference>
<proteinExistence type="inferred from homology"/>
<dbReference type="InterPro" id="IPR015854">
    <property type="entry name" value="ABC_transpr_LolD-like"/>
</dbReference>
<keyword evidence="3 6" id="KW-0067">ATP-binding</keyword>
<evidence type="ECO:0000256" key="2">
    <source>
        <dbReference type="ARBA" id="ARBA00022741"/>
    </source>
</evidence>
<dbReference type="GO" id="GO:0005886">
    <property type="term" value="C:plasma membrane"/>
    <property type="evidence" value="ECO:0007669"/>
    <property type="project" value="TreeGrafter"/>
</dbReference>
<dbReference type="FunFam" id="3.40.50.300:FF:000032">
    <property type="entry name" value="Export ABC transporter ATP-binding protein"/>
    <property type="match status" value="1"/>
</dbReference>
<evidence type="ECO:0000256" key="1">
    <source>
        <dbReference type="ARBA" id="ARBA00022448"/>
    </source>
</evidence>
<dbReference type="AlphaFoldDB" id="A0A5C6BI99"/>
<dbReference type="GO" id="GO:0098796">
    <property type="term" value="C:membrane protein complex"/>
    <property type="evidence" value="ECO:0007669"/>
    <property type="project" value="UniProtKB-ARBA"/>
</dbReference>
<keyword evidence="7" id="KW-1185">Reference proteome</keyword>
<comment type="caution">
    <text evidence="6">The sequence shown here is derived from an EMBL/GenBank/DDBJ whole genome shotgun (WGS) entry which is preliminary data.</text>
</comment>
<evidence type="ECO:0000313" key="7">
    <source>
        <dbReference type="Proteomes" id="UP000319908"/>
    </source>
</evidence>
<dbReference type="PROSITE" id="PS50893">
    <property type="entry name" value="ABC_TRANSPORTER_2"/>
    <property type="match status" value="1"/>
</dbReference>
<reference evidence="6 7" key="1">
    <citation type="journal article" date="2020" name="Antonie Van Leeuwenhoek">
        <title>Rhodopirellula heiligendammensis sp. nov., Rhodopirellula pilleata sp. nov., and Rhodopirellula solitaria sp. nov. isolated from natural or artificial marine surfaces in Northern Germany and California, USA, and emended description of the genus Rhodopirellula.</title>
        <authorList>
            <person name="Kallscheuer N."/>
            <person name="Wiegand S."/>
            <person name="Jogler M."/>
            <person name="Boedeker C."/>
            <person name="Peeters S.H."/>
            <person name="Rast P."/>
            <person name="Heuer A."/>
            <person name="Jetten M.S.M."/>
            <person name="Rohde M."/>
            <person name="Jogler C."/>
        </authorList>
    </citation>
    <scope>NUCLEOTIDE SEQUENCE [LARGE SCALE GENOMIC DNA]</scope>
    <source>
        <strain evidence="6 7">Poly21</strain>
    </source>
</reference>
<dbReference type="CDD" id="cd03255">
    <property type="entry name" value="ABC_MJ0796_LolCDE_FtsE"/>
    <property type="match status" value="1"/>
</dbReference>
<dbReference type="RefSeq" id="WP_146409279.1">
    <property type="nucleotide sequence ID" value="NZ_SJPU01000003.1"/>
</dbReference>
<feature type="domain" description="ABC transporter" evidence="5">
    <location>
        <begin position="8"/>
        <end position="243"/>
    </location>
</feature>
<dbReference type="Pfam" id="PF00005">
    <property type="entry name" value="ABC_tran"/>
    <property type="match status" value="1"/>
</dbReference>
<sequence length="250" mass="27321">MPDPILPLQADQIGKTYRQGATTIHALRHVSLTVEQGEFVAVMGASGSGKSTLLHAIAGLIDVDAGRVVIAGQDLSLLTDRALTKFRRSRLGIVFQSHNLLPSLSAEDNIRLPAESTENLDQEIDDLLDRLRLSARRNHKPAALSGGEQQRVAIARALICNPAILLADEPTGSLDSVTGAEVCRHLRELVDDQQRSIVMVTHEPHVAMWADRVVVLKDGNNLAEFVTDGRRDPQSLAKEYHQTLEGEVVR</sequence>
<evidence type="ECO:0000259" key="5">
    <source>
        <dbReference type="PROSITE" id="PS50893"/>
    </source>
</evidence>
<dbReference type="PROSITE" id="PS00211">
    <property type="entry name" value="ABC_TRANSPORTER_1"/>
    <property type="match status" value="1"/>
</dbReference>
<protein>
    <submittedName>
        <fullName evidence="6">ABC transporter ATP-binding protein</fullName>
    </submittedName>
</protein>
<dbReference type="SMART" id="SM00382">
    <property type="entry name" value="AAA"/>
    <property type="match status" value="1"/>
</dbReference>
<dbReference type="OrthoDB" id="273392at2"/>
<dbReference type="PANTHER" id="PTHR24220:SF86">
    <property type="entry name" value="ABC TRANSPORTER ABCH.1"/>
    <property type="match status" value="1"/>
</dbReference>
<dbReference type="SUPFAM" id="SSF52540">
    <property type="entry name" value="P-loop containing nucleoside triphosphate hydrolases"/>
    <property type="match status" value="1"/>
</dbReference>
<dbReference type="Gene3D" id="3.40.50.300">
    <property type="entry name" value="P-loop containing nucleotide triphosphate hydrolases"/>
    <property type="match status" value="1"/>
</dbReference>
<dbReference type="InterPro" id="IPR003439">
    <property type="entry name" value="ABC_transporter-like_ATP-bd"/>
</dbReference>
<dbReference type="Proteomes" id="UP000319908">
    <property type="component" value="Unassembled WGS sequence"/>
</dbReference>
<dbReference type="InterPro" id="IPR017911">
    <property type="entry name" value="MacB-like_ATP-bd"/>
</dbReference>
<comment type="similarity">
    <text evidence="4">Belongs to the ABC transporter superfamily. Macrolide exporter (TC 3.A.1.122) family.</text>
</comment>
<dbReference type="InterPro" id="IPR027417">
    <property type="entry name" value="P-loop_NTPase"/>
</dbReference>
<name>A0A5C6BI99_9BACT</name>
<dbReference type="InterPro" id="IPR017871">
    <property type="entry name" value="ABC_transporter-like_CS"/>
</dbReference>
<evidence type="ECO:0000256" key="4">
    <source>
        <dbReference type="ARBA" id="ARBA00038388"/>
    </source>
</evidence>
<evidence type="ECO:0000313" key="6">
    <source>
        <dbReference type="EMBL" id="TWU10929.1"/>
    </source>
</evidence>
<evidence type="ECO:0000256" key="3">
    <source>
        <dbReference type="ARBA" id="ARBA00022840"/>
    </source>
</evidence>
<organism evidence="6 7">
    <name type="scientific">Allorhodopirellula heiligendammensis</name>
    <dbReference type="NCBI Taxonomy" id="2714739"/>
    <lineage>
        <taxon>Bacteria</taxon>
        <taxon>Pseudomonadati</taxon>
        <taxon>Planctomycetota</taxon>
        <taxon>Planctomycetia</taxon>
        <taxon>Pirellulales</taxon>
        <taxon>Pirellulaceae</taxon>
        <taxon>Allorhodopirellula</taxon>
    </lineage>
</organism>
<dbReference type="GO" id="GO:0005524">
    <property type="term" value="F:ATP binding"/>
    <property type="evidence" value="ECO:0007669"/>
    <property type="project" value="UniProtKB-KW"/>
</dbReference>
<keyword evidence="1" id="KW-0813">Transport</keyword>
<dbReference type="InterPro" id="IPR003593">
    <property type="entry name" value="AAA+_ATPase"/>
</dbReference>
<dbReference type="EMBL" id="SJPU01000003">
    <property type="protein sequence ID" value="TWU10929.1"/>
    <property type="molecule type" value="Genomic_DNA"/>
</dbReference>
<gene>
    <name evidence="6" type="ORF">Poly21_48350</name>
</gene>
<dbReference type="GO" id="GO:0016887">
    <property type="term" value="F:ATP hydrolysis activity"/>
    <property type="evidence" value="ECO:0007669"/>
    <property type="project" value="InterPro"/>
</dbReference>
<dbReference type="GO" id="GO:0022857">
    <property type="term" value="F:transmembrane transporter activity"/>
    <property type="evidence" value="ECO:0007669"/>
    <property type="project" value="UniProtKB-ARBA"/>
</dbReference>
<keyword evidence="2" id="KW-0547">Nucleotide-binding</keyword>